<keyword evidence="3" id="KW-1185">Reference proteome</keyword>
<protein>
    <recommendedName>
        <fullName evidence="1">SURF1-like protein</fullName>
    </recommendedName>
</protein>
<feature type="transmembrane region" description="Helical" evidence="1">
    <location>
        <begin position="6"/>
        <end position="25"/>
    </location>
</feature>
<dbReference type="RefSeq" id="WP_187538831.1">
    <property type="nucleotide sequence ID" value="NZ_BAABJT010000001.1"/>
</dbReference>
<accession>A0A7G9SJ40</accession>
<dbReference type="Pfam" id="PF02104">
    <property type="entry name" value="SURF1"/>
    <property type="match status" value="1"/>
</dbReference>
<gene>
    <name evidence="2" type="ORF">H9L13_02765</name>
</gene>
<dbReference type="CDD" id="cd06662">
    <property type="entry name" value="SURF1"/>
    <property type="match status" value="1"/>
</dbReference>
<dbReference type="GO" id="GO:0005886">
    <property type="term" value="C:plasma membrane"/>
    <property type="evidence" value="ECO:0007669"/>
    <property type="project" value="UniProtKB-SubCell"/>
</dbReference>
<dbReference type="AlphaFoldDB" id="A0A7G9SJ40"/>
<feature type="transmembrane region" description="Helical" evidence="1">
    <location>
        <begin position="169"/>
        <end position="188"/>
    </location>
</feature>
<evidence type="ECO:0000313" key="2">
    <source>
        <dbReference type="EMBL" id="QNN67865.1"/>
    </source>
</evidence>
<comment type="similarity">
    <text evidence="1">Belongs to the SURF1 family.</text>
</comment>
<organism evidence="2 3">
    <name type="scientific">Sphingomonas lutea</name>
    <dbReference type="NCBI Taxonomy" id="1045317"/>
    <lineage>
        <taxon>Bacteria</taxon>
        <taxon>Pseudomonadati</taxon>
        <taxon>Pseudomonadota</taxon>
        <taxon>Alphaproteobacteria</taxon>
        <taxon>Sphingomonadales</taxon>
        <taxon>Sphingomonadaceae</taxon>
        <taxon>Sphingomonas</taxon>
    </lineage>
</organism>
<keyword evidence="1" id="KW-0812">Transmembrane</keyword>
<name>A0A7G9SJ40_9SPHN</name>
<keyword evidence="1" id="KW-0472">Membrane</keyword>
<dbReference type="PROSITE" id="PS50895">
    <property type="entry name" value="SURF1"/>
    <property type="match status" value="1"/>
</dbReference>
<proteinExistence type="inferred from homology"/>
<evidence type="ECO:0000256" key="1">
    <source>
        <dbReference type="RuleBase" id="RU363076"/>
    </source>
</evidence>
<keyword evidence="1" id="KW-1133">Transmembrane helix</keyword>
<sequence>MKRLPLIPTIVVLAAVAVMIGLGVWQLQRAKWKEGLLAQYAAAQKKPPISWPTMLGKDETLPLFRYATGMCVRPVGRRAVAGQNRAGESGYAHVVDCMTGGLEGPGMSVEIGWSKDPNARIDWRGGLVSGVIAPDRRSRIRLVAATPPPGLQASAPPSTAGISNNHRMYAIQWFAFALIALVIYALAVRKRLMPEPPK</sequence>
<keyword evidence="1" id="KW-1003">Cell membrane</keyword>
<comment type="subcellular location">
    <subcellularLocation>
        <location evidence="1">Cell membrane</location>
        <topology evidence="1">Multi-pass membrane protein</topology>
    </subcellularLocation>
</comment>
<dbReference type="KEGG" id="slut:H9L13_02765"/>
<dbReference type="InterPro" id="IPR002994">
    <property type="entry name" value="Surf1/Shy1"/>
</dbReference>
<evidence type="ECO:0000313" key="3">
    <source>
        <dbReference type="Proteomes" id="UP000515971"/>
    </source>
</evidence>
<reference evidence="2 3" key="1">
    <citation type="submission" date="2020-08" db="EMBL/GenBank/DDBJ databases">
        <title>Genome sequence of Sphingomonas lutea KCTC 23642T.</title>
        <authorList>
            <person name="Hyun D.-W."/>
            <person name="Bae J.-W."/>
        </authorList>
    </citation>
    <scope>NUCLEOTIDE SEQUENCE [LARGE SCALE GENOMIC DNA]</scope>
    <source>
        <strain evidence="2 3">KCTC 23642</strain>
    </source>
</reference>
<dbReference type="Proteomes" id="UP000515971">
    <property type="component" value="Chromosome"/>
</dbReference>
<dbReference type="EMBL" id="CP060718">
    <property type="protein sequence ID" value="QNN67865.1"/>
    <property type="molecule type" value="Genomic_DNA"/>
</dbReference>